<gene>
    <name evidence="1" type="ORF">CAEBREN_09631</name>
</gene>
<organism evidence="2">
    <name type="scientific">Caenorhabditis brenneri</name>
    <name type="common">Nematode worm</name>
    <dbReference type="NCBI Taxonomy" id="135651"/>
    <lineage>
        <taxon>Eukaryota</taxon>
        <taxon>Metazoa</taxon>
        <taxon>Ecdysozoa</taxon>
        <taxon>Nematoda</taxon>
        <taxon>Chromadorea</taxon>
        <taxon>Rhabditida</taxon>
        <taxon>Rhabditina</taxon>
        <taxon>Rhabditomorpha</taxon>
        <taxon>Rhabditoidea</taxon>
        <taxon>Rhabditidae</taxon>
        <taxon>Peloderinae</taxon>
        <taxon>Caenorhabditis</taxon>
    </lineage>
</organism>
<reference evidence="2" key="1">
    <citation type="submission" date="2011-07" db="EMBL/GenBank/DDBJ databases">
        <authorList>
            <consortium name="Caenorhabditis brenneri Sequencing and Analysis Consortium"/>
            <person name="Wilson R.K."/>
        </authorList>
    </citation>
    <scope>NUCLEOTIDE SEQUENCE [LARGE SCALE GENOMIC DNA]</scope>
    <source>
        <strain evidence="2">PB2801</strain>
    </source>
</reference>
<dbReference type="Proteomes" id="UP000008068">
    <property type="component" value="Unassembled WGS sequence"/>
</dbReference>
<protein>
    <submittedName>
        <fullName evidence="1">Uncharacterized protein</fullName>
    </submittedName>
</protein>
<keyword evidence="2" id="KW-1185">Reference proteome</keyword>
<dbReference type="AlphaFoldDB" id="G0PC59"/>
<dbReference type="InParanoid" id="G0PC59"/>
<accession>G0PC59</accession>
<proteinExistence type="predicted"/>
<dbReference type="EMBL" id="GL380233">
    <property type="protein sequence ID" value="EGT50936.1"/>
    <property type="molecule type" value="Genomic_DNA"/>
</dbReference>
<evidence type="ECO:0000313" key="2">
    <source>
        <dbReference type="Proteomes" id="UP000008068"/>
    </source>
</evidence>
<name>G0PC59_CAEBE</name>
<dbReference type="HOGENOM" id="CLU_3417429_0_0_1"/>
<sequence>MRERFLGIPKNVICLNSCPIEQCIFH</sequence>
<evidence type="ECO:0000313" key="1">
    <source>
        <dbReference type="EMBL" id="EGT50936.1"/>
    </source>
</evidence>